<dbReference type="SMART" id="SM00883">
    <property type="entry name" value="Cpn10"/>
    <property type="match status" value="1"/>
</dbReference>
<protein>
    <submittedName>
        <fullName evidence="3">Co-chaperonin GroES</fullName>
    </submittedName>
</protein>
<dbReference type="GO" id="GO:0005524">
    <property type="term" value="F:ATP binding"/>
    <property type="evidence" value="ECO:0007669"/>
    <property type="project" value="InterPro"/>
</dbReference>
<dbReference type="PANTHER" id="PTHR10772">
    <property type="entry name" value="10 KDA HEAT SHOCK PROTEIN"/>
    <property type="match status" value="1"/>
</dbReference>
<name>A0A221S304_9VIRU</name>
<dbReference type="Pfam" id="PF00166">
    <property type="entry name" value="Cpn10"/>
    <property type="match status" value="1"/>
</dbReference>
<dbReference type="GO" id="GO:0044183">
    <property type="term" value="F:protein folding chaperone"/>
    <property type="evidence" value="ECO:0007669"/>
    <property type="project" value="InterPro"/>
</dbReference>
<dbReference type="Gene3D" id="2.30.33.40">
    <property type="entry name" value="GroES chaperonin"/>
    <property type="match status" value="1"/>
</dbReference>
<gene>
    <name evidence="3" type="primary">groES</name>
</gene>
<dbReference type="CDD" id="cd00320">
    <property type="entry name" value="cpn10"/>
    <property type="match status" value="1"/>
</dbReference>
<dbReference type="GO" id="GO:0051087">
    <property type="term" value="F:protein-folding chaperone binding"/>
    <property type="evidence" value="ECO:0007669"/>
    <property type="project" value="TreeGrafter"/>
</dbReference>
<sequence length="103" mass="11545">MQDLFSPIGDKLICLPVDQEEMSSGGIYLPDVDDKKSLKARVVATGKGFWAGTDMFIATTLKPGDVILYQRFSAQTIEYDGEEYHVIQERDVISKLNEKDGEK</sequence>
<keyword evidence="2" id="KW-0143">Chaperone</keyword>
<evidence type="ECO:0000256" key="2">
    <source>
        <dbReference type="ARBA" id="ARBA00023186"/>
    </source>
</evidence>
<proteinExistence type="inferred from homology"/>
<dbReference type="FunFam" id="2.30.33.40:FF:000001">
    <property type="entry name" value="10 kDa chaperonin"/>
    <property type="match status" value="1"/>
</dbReference>
<reference evidence="3" key="1">
    <citation type="submission" date="2016-03" db="EMBL/GenBank/DDBJ databases">
        <title>Novel chaperonins are prevalent in the virioplankton and link to viral biology and ecology.</title>
        <authorList>
            <person name="Marine R.L."/>
            <person name="Nasko D.J."/>
            <person name="Polson S.W."/>
            <person name="Wommack K.E."/>
        </authorList>
    </citation>
    <scope>NUCLEOTIDE SEQUENCE</scope>
</reference>
<dbReference type="InterPro" id="IPR020818">
    <property type="entry name" value="Chaperonin_GroES"/>
</dbReference>
<dbReference type="InterPro" id="IPR011032">
    <property type="entry name" value="GroES-like_sf"/>
</dbReference>
<organism evidence="3">
    <name type="scientific">uncultured virus</name>
    <dbReference type="NCBI Taxonomy" id="340016"/>
    <lineage>
        <taxon>Viruses</taxon>
        <taxon>environmental samples</taxon>
    </lineage>
</organism>
<dbReference type="GO" id="GO:0051082">
    <property type="term" value="F:unfolded protein binding"/>
    <property type="evidence" value="ECO:0007669"/>
    <property type="project" value="TreeGrafter"/>
</dbReference>
<evidence type="ECO:0000313" key="3">
    <source>
        <dbReference type="EMBL" id="ASN63213.1"/>
    </source>
</evidence>
<dbReference type="GO" id="GO:0046872">
    <property type="term" value="F:metal ion binding"/>
    <property type="evidence" value="ECO:0007669"/>
    <property type="project" value="TreeGrafter"/>
</dbReference>
<dbReference type="PRINTS" id="PR00297">
    <property type="entry name" value="CHAPERONIN10"/>
</dbReference>
<evidence type="ECO:0000256" key="1">
    <source>
        <dbReference type="ARBA" id="ARBA00006975"/>
    </source>
</evidence>
<comment type="similarity">
    <text evidence="1">Belongs to the GroES chaperonin family.</text>
</comment>
<accession>A0A221S304</accession>
<dbReference type="EMBL" id="KU970619">
    <property type="protein sequence ID" value="ASN63213.1"/>
    <property type="molecule type" value="Genomic_DNA"/>
</dbReference>
<dbReference type="InterPro" id="IPR037124">
    <property type="entry name" value="Chaperonin_GroES_sf"/>
</dbReference>
<dbReference type="PANTHER" id="PTHR10772:SF58">
    <property type="entry name" value="CO-CHAPERONIN GROES"/>
    <property type="match status" value="1"/>
</dbReference>
<dbReference type="SUPFAM" id="SSF50129">
    <property type="entry name" value="GroES-like"/>
    <property type="match status" value="1"/>
</dbReference>